<dbReference type="AlphaFoldDB" id="A0A7R9B4D6"/>
<organism evidence="1">
    <name type="scientific">Timema shepardi</name>
    <name type="common">Walking stick</name>
    <dbReference type="NCBI Taxonomy" id="629360"/>
    <lineage>
        <taxon>Eukaryota</taxon>
        <taxon>Metazoa</taxon>
        <taxon>Ecdysozoa</taxon>
        <taxon>Arthropoda</taxon>
        <taxon>Hexapoda</taxon>
        <taxon>Insecta</taxon>
        <taxon>Pterygota</taxon>
        <taxon>Neoptera</taxon>
        <taxon>Polyneoptera</taxon>
        <taxon>Phasmatodea</taxon>
        <taxon>Timematodea</taxon>
        <taxon>Timematoidea</taxon>
        <taxon>Timematidae</taxon>
        <taxon>Timema</taxon>
    </lineage>
</organism>
<name>A0A7R9B4D6_TIMSH</name>
<dbReference type="EMBL" id="OC005517">
    <property type="protein sequence ID" value="CAD7265445.1"/>
    <property type="molecule type" value="Genomic_DNA"/>
</dbReference>
<reference evidence="1" key="1">
    <citation type="submission" date="2020-11" db="EMBL/GenBank/DDBJ databases">
        <authorList>
            <person name="Tran Van P."/>
        </authorList>
    </citation>
    <scope>NUCLEOTIDE SEQUENCE</scope>
</reference>
<protein>
    <submittedName>
        <fullName evidence="1">Uncharacterized protein</fullName>
    </submittedName>
</protein>
<accession>A0A7R9B4D6</accession>
<sequence length="90" mass="10641">MASLVLTDSSQLTSDSQHLALQRMRTDFRWLVLRSDWFSRDEHLRQSRPSRDELNLSRTSRAEEAEISCDWFRTRHVTAFLFCSCFSVNV</sequence>
<evidence type="ECO:0000313" key="1">
    <source>
        <dbReference type="EMBL" id="CAD7265445.1"/>
    </source>
</evidence>
<gene>
    <name evidence="1" type="ORF">TSIB3V08_LOCUS9484</name>
</gene>
<proteinExistence type="predicted"/>